<accession>W5MUR1</accession>
<dbReference type="InParanoid" id="W5MUR1"/>
<feature type="coiled-coil region" evidence="5">
    <location>
        <begin position="677"/>
        <end position="704"/>
    </location>
</feature>
<dbReference type="Ensembl" id="ENSLOCT00000012141.1">
    <property type="protein sequence ID" value="ENSLOCP00000012120.1"/>
    <property type="gene ID" value="ENSLOCG00000009916.1"/>
</dbReference>
<feature type="compositionally biased region" description="Polar residues" evidence="6">
    <location>
        <begin position="576"/>
        <end position="601"/>
    </location>
</feature>
<feature type="domain" description="C2H2-type" evidence="7">
    <location>
        <begin position="858"/>
        <end position="878"/>
    </location>
</feature>
<name>W5MUR1_LEPOC</name>
<evidence type="ECO:0000256" key="5">
    <source>
        <dbReference type="SAM" id="Coils"/>
    </source>
</evidence>
<dbReference type="PROSITE" id="PS00028">
    <property type="entry name" value="ZINC_FINGER_C2H2_1"/>
    <property type="match status" value="1"/>
</dbReference>
<evidence type="ECO:0000256" key="4">
    <source>
        <dbReference type="ARBA" id="ARBA00022833"/>
    </source>
</evidence>
<reference evidence="8" key="3">
    <citation type="submission" date="2025-09" db="UniProtKB">
        <authorList>
            <consortium name="Ensembl"/>
        </authorList>
    </citation>
    <scope>IDENTIFICATION</scope>
</reference>
<dbReference type="PANTHER" id="PTHR24408:SF58">
    <property type="entry name" value="TRANSCRIPTION FACTOR (TFIIIA), PUTATIVE (AFU_ORTHOLOGUE AFUA_1G05150)-RELATED"/>
    <property type="match status" value="1"/>
</dbReference>
<dbReference type="Bgee" id="ENSLOCG00000009916">
    <property type="expression patterns" value="Expressed in heart and 12 other cell types or tissues"/>
</dbReference>
<dbReference type="InterPro" id="IPR013087">
    <property type="entry name" value="Znf_C2H2_type"/>
</dbReference>
<evidence type="ECO:0000313" key="8">
    <source>
        <dbReference type="Ensembl" id="ENSLOCP00000012120.1"/>
    </source>
</evidence>
<dbReference type="GO" id="GO:0005634">
    <property type="term" value="C:nucleus"/>
    <property type="evidence" value="ECO:0000318"/>
    <property type="project" value="GO_Central"/>
</dbReference>
<protein>
    <recommendedName>
        <fullName evidence="7">C2H2-type domain-containing protein</fullName>
    </recommendedName>
</protein>
<evidence type="ECO:0000256" key="6">
    <source>
        <dbReference type="SAM" id="MobiDB-lite"/>
    </source>
</evidence>
<dbReference type="OMA" id="CEYGAVR"/>
<organism evidence="8 9">
    <name type="scientific">Lepisosteus oculatus</name>
    <name type="common">Spotted gar</name>
    <dbReference type="NCBI Taxonomy" id="7918"/>
    <lineage>
        <taxon>Eukaryota</taxon>
        <taxon>Metazoa</taxon>
        <taxon>Chordata</taxon>
        <taxon>Craniata</taxon>
        <taxon>Vertebrata</taxon>
        <taxon>Euteleostomi</taxon>
        <taxon>Actinopterygii</taxon>
        <taxon>Neopterygii</taxon>
        <taxon>Holostei</taxon>
        <taxon>Semionotiformes</taxon>
        <taxon>Lepisosteidae</taxon>
        <taxon>Lepisosteus</taxon>
    </lineage>
</organism>
<evidence type="ECO:0000256" key="1">
    <source>
        <dbReference type="ARBA" id="ARBA00022723"/>
    </source>
</evidence>
<evidence type="ECO:0000313" key="9">
    <source>
        <dbReference type="Proteomes" id="UP000018468"/>
    </source>
</evidence>
<keyword evidence="9" id="KW-1185">Reference proteome</keyword>
<keyword evidence="2" id="KW-0677">Repeat</keyword>
<dbReference type="SUPFAM" id="SSF57667">
    <property type="entry name" value="beta-beta-alpha zinc fingers"/>
    <property type="match status" value="1"/>
</dbReference>
<dbReference type="GeneTree" id="ENSGT00940000160595"/>
<reference evidence="8" key="2">
    <citation type="submission" date="2025-08" db="UniProtKB">
        <authorList>
            <consortium name="Ensembl"/>
        </authorList>
    </citation>
    <scope>IDENTIFICATION</scope>
</reference>
<keyword evidence="3" id="KW-0863">Zinc-finger</keyword>
<evidence type="ECO:0000259" key="7">
    <source>
        <dbReference type="PROSITE" id="PS00028"/>
    </source>
</evidence>
<feature type="region of interest" description="Disordered" evidence="6">
    <location>
        <begin position="563"/>
        <end position="602"/>
    </location>
</feature>
<dbReference type="Gene3D" id="3.30.160.60">
    <property type="entry name" value="Classic Zinc Finger"/>
    <property type="match status" value="1"/>
</dbReference>
<keyword evidence="5" id="KW-0175">Coiled coil</keyword>
<dbReference type="EMBL" id="AHAT01001156">
    <property type="status" value="NOT_ANNOTATED_CDS"/>
    <property type="molecule type" value="Genomic_DNA"/>
</dbReference>
<dbReference type="InterPro" id="IPR036236">
    <property type="entry name" value="Znf_C2H2_sf"/>
</dbReference>
<keyword evidence="1" id="KW-0479">Metal-binding</keyword>
<proteinExistence type="predicted"/>
<dbReference type="HOGENOM" id="CLU_015341_0_0_1"/>
<dbReference type="GO" id="GO:0045944">
    <property type="term" value="P:positive regulation of transcription by RNA polymerase II"/>
    <property type="evidence" value="ECO:0000318"/>
    <property type="project" value="GO_Central"/>
</dbReference>
<dbReference type="Proteomes" id="UP000018468">
    <property type="component" value="Linkage group LG4"/>
</dbReference>
<dbReference type="eggNOG" id="KOG1721">
    <property type="taxonomic scope" value="Eukaryota"/>
</dbReference>
<dbReference type="SMART" id="SM00355">
    <property type="entry name" value="ZnF_C2H2"/>
    <property type="match status" value="4"/>
</dbReference>
<evidence type="ECO:0000256" key="3">
    <source>
        <dbReference type="ARBA" id="ARBA00022771"/>
    </source>
</evidence>
<dbReference type="AlphaFoldDB" id="W5MUR1"/>
<dbReference type="PANTHER" id="PTHR24408">
    <property type="entry name" value="ZINC FINGER PROTEIN"/>
    <property type="match status" value="1"/>
</dbReference>
<evidence type="ECO:0000256" key="2">
    <source>
        <dbReference type="ARBA" id="ARBA00022737"/>
    </source>
</evidence>
<keyword evidence="4" id="KW-0862">Zinc</keyword>
<sequence>NISAPIWEVLGTKHTKLDKYHCDKCRYTSKDHTQFKKHVLQHEEIKFACSYCSHISYTKGESQRHLVEHTGTFPYKCSFCDYGAVRNDYIVKHTQRVHGTVKRKGPPNDSKIIRDALPIKWSVVESKRFAQQNITTKNALPSTVNTCETPVNVTASNKGFLTDGVLNKMVNSAPTEQSSTPKRSVPSNVQVELIAPLNDPIDPDIPLMVAAPPDLIIPPNCFVELVEVHRVNGSKELELKFISQHVSESDVNHKKEDQANRVGSYKCENTKTLTTSKKPKGMSEDPDSFLSTDQRNFENSVDIPCAAESVLGGSKEHLDFRPFGRNNTEKNAETESNDEILENKEGPVISSVFSLCCGTEDFPDCVRWGQNLNGVCGNRCKNYLKISEKHDEVKKYIPDVLDKLSQKKIRNNDNKADHDVNNSEFTKSITHKDIFLNDLASLPDSQLEITEKPQTMTCNAQITNGKNTNEGTPTYDCAVYFASNNKNSQRQEVLHHQTESVEDIHSSSIEMEENIENCLYSPSVPKHKSNVEGIYEDLDNAMPSHEGTALKAIRVDETIPVQPEINSKQHDDDPQTGASLREINTNPAHNQDGSKNQMQTTRWRKGREIEDSPPVFIPQGAVLRILNPNQSLQSKVTLNTSQDYEDCLETLIPRPVPFTSLEEKKTCPETSLPQRKLSNLTLKRKRSEAENEILEENLKVHSQLNSSQLPQWKSRKPKNKKCRMASKVKICKYSTVEPKANASLCLTPLRNDQLIKLPSINQPVVVLNHPAVDTLEVTSVMRTVNRYKGNVFKVVLCERAKFSLYLHKRIKKQSEQLEHTGPVTERRMLKMKFKKIHQDNYQVVGFVPEVSPARIFKCWFCARMFYNQEEWLSHGQRHLTEATRDWNAIQNPTK</sequence>
<dbReference type="STRING" id="7918.ENSLOCP00000012120"/>
<reference evidence="9" key="1">
    <citation type="submission" date="2011-12" db="EMBL/GenBank/DDBJ databases">
        <title>The Draft Genome of Lepisosteus oculatus.</title>
        <authorList>
            <consortium name="The Broad Institute Genome Assembly &amp; Analysis Group"/>
            <consortium name="Computational R&amp;D Group"/>
            <consortium name="and Sequencing Platform"/>
            <person name="Di Palma F."/>
            <person name="Alfoldi J."/>
            <person name="Johnson J."/>
            <person name="Berlin A."/>
            <person name="Gnerre S."/>
            <person name="Jaffe D."/>
            <person name="MacCallum I."/>
            <person name="Young S."/>
            <person name="Walker B.J."/>
            <person name="Lander E.S."/>
            <person name="Lindblad-Toh K."/>
        </authorList>
    </citation>
    <scope>NUCLEOTIDE SEQUENCE [LARGE SCALE GENOMIC DNA]</scope>
</reference>
<dbReference type="GO" id="GO:0008270">
    <property type="term" value="F:zinc ion binding"/>
    <property type="evidence" value="ECO:0007669"/>
    <property type="project" value="UniProtKB-KW"/>
</dbReference>